<dbReference type="PANTHER" id="PTHR35566:SF1">
    <property type="entry name" value="TYPE VI SECRETION SYSTEM BASEPLATE COMPONENT TSSK1"/>
    <property type="match status" value="1"/>
</dbReference>
<dbReference type="KEGG" id="abq:ABAZ39_29740"/>
<geneLocation type="plasmid" evidence="1 2">
    <name>AbAZ39_p3</name>
</geneLocation>
<dbReference type="Proteomes" id="UP000027186">
    <property type="component" value="Plasmid AbAZ39_p3"/>
</dbReference>
<dbReference type="InterPro" id="IPR010263">
    <property type="entry name" value="T6SS_TssK"/>
</dbReference>
<organism evidence="1 2">
    <name type="scientific">Azospirillum argentinense</name>
    <dbReference type="NCBI Taxonomy" id="2970906"/>
    <lineage>
        <taxon>Bacteria</taxon>
        <taxon>Pseudomonadati</taxon>
        <taxon>Pseudomonadota</taxon>
        <taxon>Alphaproteobacteria</taxon>
        <taxon>Rhodospirillales</taxon>
        <taxon>Azospirillaceae</taxon>
        <taxon>Azospirillum</taxon>
    </lineage>
</organism>
<evidence type="ECO:0000313" key="1">
    <source>
        <dbReference type="EMBL" id="AIB16039.1"/>
    </source>
</evidence>
<dbReference type="Pfam" id="PF05936">
    <property type="entry name" value="T6SS_VasE"/>
    <property type="match status" value="1"/>
</dbReference>
<dbReference type="EMBL" id="CP007796">
    <property type="protein sequence ID" value="AIB16039.1"/>
    <property type="molecule type" value="Genomic_DNA"/>
</dbReference>
<protein>
    <submittedName>
        <fullName evidence="1">Type VI secretion protein</fullName>
    </submittedName>
</protein>
<dbReference type="PANTHER" id="PTHR35566">
    <property type="entry name" value="BLR3599 PROTEIN"/>
    <property type="match status" value="1"/>
</dbReference>
<accession>A0A060DZ22</accession>
<dbReference type="RefSeq" id="WP_040137697.1">
    <property type="nucleotide sequence ID" value="NZ_CP007796.1"/>
</dbReference>
<gene>
    <name evidence="1" type="ORF">ABAZ39_29740</name>
</gene>
<name>A0A060DZ22_9PROT</name>
<proteinExistence type="predicted"/>
<sequence length="444" mass="48637">MVWDNKIVWSEGMFLRAQHFQQFDRYVEALVDARTNALCAYGWGVTELEIDRDLLGTGKLALRRARGVLPDGTPFQLPEQAPLPTPIKPAESVRNAVVYIALPLRSPGRADVALPPHEEAITRYAATPFEAKDAVAASNAIAQLQVGQLRLRLMLANEERSGYACIGVARIVEVPAGRGIVLDRHYIPPSLVCAAAPQLTGFLAEMHGLIGQRAEVLANRLGQAGAGGAAEVADFLMLQLCNRYGPLLAHHDAQARLHPEGLYSLFVQMAGELATFNDRGRRPPKFEPYRHDDLQMSFQPVVAELRRLLSAVLEQTAIPIPLQDRRYGIRVAAIPDRSLIDAASFVLAVRADMPTEQLRRNFPLQVKIGPVELIRDLVMSALPGIGTDPLPVAPRQIPFNAGSVYFALDRGGAMWRQLGTSGGLAIHLSGEFPQIVMELWAIRG</sequence>
<dbReference type="AlphaFoldDB" id="A0A060DZ22"/>
<reference evidence="1 2" key="1">
    <citation type="journal article" date="2014" name="Genome Announc.">
        <title>Complete Genome Sequence of the Model Rhizosphere Strain Azospirillum brasilense Az39, Successfully Applied in Agriculture.</title>
        <authorList>
            <person name="Rivera D."/>
            <person name="Revale S."/>
            <person name="Molina R."/>
            <person name="Gualpa J."/>
            <person name="Puente M."/>
            <person name="Maroniche G."/>
            <person name="Paris G."/>
            <person name="Baker D."/>
            <person name="Clavijo B."/>
            <person name="McLay K."/>
            <person name="Spaepen S."/>
            <person name="Perticari A."/>
            <person name="Vazquez M."/>
            <person name="Wisniewski-Dye F."/>
            <person name="Watkins C."/>
            <person name="Martinez-Abarca F."/>
            <person name="Vanderleyden J."/>
            <person name="Cassan F."/>
        </authorList>
    </citation>
    <scope>NUCLEOTIDE SEQUENCE [LARGE SCALE GENOMIC DNA]</scope>
    <source>
        <strain evidence="1 2">Az39</strain>
        <plasmid evidence="1">AbAZ39_p3</plasmid>
    </source>
</reference>
<keyword evidence="1" id="KW-0614">Plasmid</keyword>
<evidence type="ECO:0000313" key="2">
    <source>
        <dbReference type="Proteomes" id="UP000027186"/>
    </source>
</evidence>
<dbReference type="NCBIfam" id="TIGR03353">
    <property type="entry name" value="VI_chp_4"/>
    <property type="match status" value="1"/>
</dbReference>